<name>A0A432MGK8_9BACT</name>
<dbReference type="SUPFAM" id="SSF111369">
    <property type="entry name" value="HlyD-like secretion proteins"/>
    <property type="match status" value="1"/>
</dbReference>
<dbReference type="Pfam" id="PF25989">
    <property type="entry name" value="YknX_C"/>
    <property type="match status" value="1"/>
</dbReference>
<keyword evidence="2" id="KW-0175">Coiled coil</keyword>
<dbReference type="PANTHER" id="PTHR30158:SF10">
    <property type="entry name" value="CATION EFFLUX PUMP"/>
    <property type="match status" value="1"/>
</dbReference>
<comment type="similarity">
    <text evidence="1">Belongs to the membrane fusion protein (MFP) (TC 8.A.1) family.</text>
</comment>
<reference evidence="8 9" key="2">
    <citation type="submission" date="2019-01" db="EMBL/GenBank/DDBJ databases">
        <title>Tautonia sociabilis, a novel thermotolerant planctomycete of Isosphaeraceae family, isolated from a 4000 m deep subterranean habitat.</title>
        <authorList>
            <person name="Kovaleva O.L."/>
            <person name="Elcheninov A.G."/>
            <person name="Van Heerden E."/>
            <person name="Toshchakov S.V."/>
            <person name="Novikov A."/>
            <person name="Bonch-Osmolovskaya E.A."/>
            <person name="Kublanov I.V."/>
        </authorList>
    </citation>
    <scope>NUCLEOTIDE SEQUENCE [LARGE SCALE GENOMIC DNA]</scope>
    <source>
        <strain evidence="8 9">GM2012</strain>
    </source>
</reference>
<dbReference type="Gene3D" id="2.40.30.170">
    <property type="match status" value="1"/>
</dbReference>
<feature type="signal peptide" evidence="3">
    <location>
        <begin position="1"/>
        <end position="28"/>
    </location>
</feature>
<dbReference type="InterPro" id="IPR058624">
    <property type="entry name" value="MdtA-like_HH"/>
</dbReference>
<evidence type="ECO:0000259" key="5">
    <source>
        <dbReference type="Pfam" id="PF25917"/>
    </source>
</evidence>
<dbReference type="Gene3D" id="1.10.287.470">
    <property type="entry name" value="Helix hairpin bin"/>
    <property type="match status" value="1"/>
</dbReference>
<dbReference type="Proteomes" id="UP000280296">
    <property type="component" value="Unassembled WGS sequence"/>
</dbReference>
<feature type="coiled-coil region" evidence="2">
    <location>
        <begin position="104"/>
        <end position="176"/>
    </location>
</feature>
<accession>A0A432MGK8</accession>
<dbReference type="InterPro" id="IPR058625">
    <property type="entry name" value="MdtA-like_BSH"/>
</dbReference>
<comment type="caution">
    <text evidence="8">The sequence shown here is derived from an EMBL/GenBank/DDBJ whole genome shotgun (WGS) entry which is preliminary data.</text>
</comment>
<dbReference type="Pfam" id="PF25917">
    <property type="entry name" value="BSH_RND"/>
    <property type="match status" value="1"/>
</dbReference>
<gene>
    <name evidence="8" type="ORF">TsocGM_17690</name>
</gene>
<dbReference type="PROSITE" id="PS51257">
    <property type="entry name" value="PROKAR_LIPOPROTEIN"/>
    <property type="match status" value="1"/>
</dbReference>
<organism evidence="8 9">
    <name type="scientific">Tautonia sociabilis</name>
    <dbReference type="NCBI Taxonomy" id="2080755"/>
    <lineage>
        <taxon>Bacteria</taxon>
        <taxon>Pseudomonadati</taxon>
        <taxon>Planctomycetota</taxon>
        <taxon>Planctomycetia</taxon>
        <taxon>Isosphaerales</taxon>
        <taxon>Isosphaeraceae</taxon>
        <taxon>Tautonia</taxon>
    </lineage>
</organism>
<dbReference type="GO" id="GO:0022857">
    <property type="term" value="F:transmembrane transporter activity"/>
    <property type="evidence" value="ECO:0007669"/>
    <property type="project" value="InterPro"/>
</dbReference>
<dbReference type="InterPro" id="IPR006143">
    <property type="entry name" value="RND_pump_MFP"/>
</dbReference>
<evidence type="ECO:0000259" key="7">
    <source>
        <dbReference type="Pfam" id="PF25989"/>
    </source>
</evidence>
<sequence>MRSWDRISAVGLCLGLGLLAAASGCREAAPAPVMPPPSVVVATPIVREVIEWDYFTGRLQAVETVEVRSRVSGYLEEIHFKDGDMVAEGDLLFTIDPRPYEAARDQAAARLEQARAQLELARREQNRSAQLVRRNAETQEEYDIKASQVRQAEADVAAAEAALEAAELDVEFCTIEAPVSGRIGRHLVTVGNLVNGESGQATLLATIVSLDPIHVYFDANERDYLKYVRRSQEGSLPSSRDFATPVAIQLADEEGFPHRGRMDFVDNRVDQFTGTMRGRAILPNPDGVLTPGLFARVRLPGSAPYEATLLPDGSIIRDQNQAFVFVLDAEGKVARRRVELGRAVAGLRIIQHGVGPEDRVIIEGIQSLRDGMEVRPEEGTIEVDEELWAREMPIEDPYPPDSGAVGFAAGRRFAP</sequence>
<dbReference type="AlphaFoldDB" id="A0A432MGK8"/>
<dbReference type="Pfam" id="PF25944">
    <property type="entry name" value="Beta-barrel_RND"/>
    <property type="match status" value="1"/>
</dbReference>
<dbReference type="RefSeq" id="WP_126726794.1">
    <property type="nucleotide sequence ID" value="NZ_RYZH01000037.1"/>
</dbReference>
<evidence type="ECO:0000256" key="3">
    <source>
        <dbReference type="SAM" id="SignalP"/>
    </source>
</evidence>
<keyword evidence="9" id="KW-1185">Reference proteome</keyword>
<evidence type="ECO:0000313" key="8">
    <source>
        <dbReference type="EMBL" id="RUL85707.1"/>
    </source>
</evidence>
<evidence type="ECO:0000313" key="9">
    <source>
        <dbReference type="Proteomes" id="UP000280296"/>
    </source>
</evidence>
<dbReference type="EMBL" id="RYZH01000037">
    <property type="protein sequence ID" value="RUL85707.1"/>
    <property type="molecule type" value="Genomic_DNA"/>
</dbReference>
<evidence type="ECO:0000256" key="1">
    <source>
        <dbReference type="ARBA" id="ARBA00009477"/>
    </source>
</evidence>
<dbReference type="GO" id="GO:0030313">
    <property type="term" value="C:cell envelope"/>
    <property type="evidence" value="ECO:0007669"/>
    <property type="project" value="UniProtKB-SubCell"/>
</dbReference>
<feature type="domain" description="Multidrug resistance protein MdtA-like beta-barrel" evidence="6">
    <location>
        <begin position="212"/>
        <end position="299"/>
    </location>
</feature>
<dbReference type="InterPro" id="IPR058637">
    <property type="entry name" value="YknX-like_C"/>
</dbReference>
<feature type="domain" description="Multidrug resistance protein MdtA-like barrel-sandwich hybrid" evidence="5">
    <location>
        <begin position="63"/>
        <end position="207"/>
    </location>
</feature>
<feature type="domain" description="YknX-like C-terminal permuted SH3-like" evidence="7">
    <location>
        <begin position="309"/>
        <end position="375"/>
    </location>
</feature>
<dbReference type="Gene3D" id="2.40.420.20">
    <property type="match status" value="1"/>
</dbReference>
<dbReference type="GO" id="GO:0005886">
    <property type="term" value="C:plasma membrane"/>
    <property type="evidence" value="ECO:0007669"/>
    <property type="project" value="TreeGrafter"/>
</dbReference>
<dbReference type="Pfam" id="PF25876">
    <property type="entry name" value="HH_MFP_RND"/>
    <property type="match status" value="1"/>
</dbReference>
<evidence type="ECO:0000256" key="2">
    <source>
        <dbReference type="SAM" id="Coils"/>
    </source>
</evidence>
<reference evidence="8 9" key="1">
    <citation type="submission" date="2018-12" db="EMBL/GenBank/DDBJ databases">
        <authorList>
            <person name="Toschakov S.V."/>
        </authorList>
    </citation>
    <scope>NUCLEOTIDE SEQUENCE [LARGE SCALE GENOMIC DNA]</scope>
    <source>
        <strain evidence="8 9">GM2012</strain>
    </source>
</reference>
<feature type="domain" description="Multidrug resistance protein MdtA-like alpha-helical hairpin" evidence="4">
    <location>
        <begin position="105"/>
        <end position="171"/>
    </location>
</feature>
<dbReference type="Gene3D" id="2.40.50.100">
    <property type="match status" value="1"/>
</dbReference>
<proteinExistence type="inferred from homology"/>
<dbReference type="NCBIfam" id="TIGR01730">
    <property type="entry name" value="RND_mfp"/>
    <property type="match status" value="1"/>
</dbReference>
<protein>
    <submittedName>
        <fullName evidence="8">Efflux RND transporter periplasmic adaptor subunit</fullName>
    </submittedName>
</protein>
<keyword evidence="3" id="KW-0732">Signal</keyword>
<feature type="chain" id="PRO_5019516326" evidence="3">
    <location>
        <begin position="29"/>
        <end position="415"/>
    </location>
</feature>
<dbReference type="OrthoDB" id="9816569at2"/>
<evidence type="ECO:0000259" key="4">
    <source>
        <dbReference type="Pfam" id="PF25876"/>
    </source>
</evidence>
<dbReference type="GO" id="GO:0046677">
    <property type="term" value="P:response to antibiotic"/>
    <property type="evidence" value="ECO:0007669"/>
    <property type="project" value="TreeGrafter"/>
</dbReference>
<dbReference type="InterPro" id="IPR058626">
    <property type="entry name" value="MdtA-like_b-barrel"/>
</dbReference>
<evidence type="ECO:0000259" key="6">
    <source>
        <dbReference type="Pfam" id="PF25944"/>
    </source>
</evidence>
<dbReference type="PANTHER" id="PTHR30158">
    <property type="entry name" value="ACRA/E-RELATED COMPONENT OF DRUG EFFLUX TRANSPORTER"/>
    <property type="match status" value="1"/>
</dbReference>